<feature type="binding site" evidence="8">
    <location>
        <position position="8"/>
    </location>
    <ligand>
        <name>Zn(2+)</name>
        <dbReference type="ChEBI" id="CHEBI:29105"/>
    </ligand>
</feature>
<dbReference type="GO" id="GO:0003677">
    <property type="term" value="F:DNA binding"/>
    <property type="evidence" value="ECO:0007669"/>
    <property type="project" value="InterPro"/>
</dbReference>
<dbReference type="GO" id="GO:0005737">
    <property type="term" value="C:cytoplasm"/>
    <property type="evidence" value="ECO:0007669"/>
    <property type="project" value="UniProtKB-SubCell"/>
</dbReference>
<comment type="subcellular location">
    <subcellularLocation>
        <location evidence="8">Cytoplasm</location>
    </subcellularLocation>
</comment>
<dbReference type="GO" id="GO:0008270">
    <property type="term" value="F:zinc ion binding"/>
    <property type="evidence" value="ECO:0007669"/>
    <property type="project" value="UniProtKB-UniRule"/>
</dbReference>
<evidence type="ECO:0000256" key="6">
    <source>
        <dbReference type="ARBA" id="ARBA00022833"/>
    </source>
</evidence>
<accession>A0AA96ZVM7</accession>
<reference evidence="9 10" key="1">
    <citation type="submission" date="2023-07" db="EMBL/GenBank/DDBJ databases">
        <title>Closed genome sequence of Methanosarcinaceae archaeon Am2.</title>
        <authorList>
            <person name="Poehlein A."/>
            <person name="Protasov E."/>
            <person name="Platt K."/>
            <person name="Reeh H."/>
            <person name="Daniel R."/>
            <person name="Brune A."/>
        </authorList>
    </citation>
    <scope>NUCLEOTIDE SEQUENCE [LARGE SCALE GENOMIC DNA]</scope>
    <source>
        <strain evidence="9 10">Am2</strain>
    </source>
</reference>
<sequence length="45" mass="5302">MSYYCTQCKKEIDIDYESSGVRCSYCGHRILVKKRPTTLKRIEAK</sequence>
<comment type="similarity">
    <text evidence="8">Belongs to the archaeal Rpo12/eukaryotic RPC10 RNA polymerase subunit family.</text>
</comment>
<proteinExistence type="inferred from homology"/>
<dbReference type="InterPro" id="IPR023464">
    <property type="entry name" value="Rpo12"/>
</dbReference>
<comment type="subunit">
    <text evidence="8">Part of the RNA polymerase complex.</text>
</comment>
<dbReference type="GO" id="GO:0000428">
    <property type="term" value="C:DNA-directed RNA polymerase complex"/>
    <property type="evidence" value="ECO:0007669"/>
    <property type="project" value="UniProtKB-KW"/>
</dbReference>
<dbReference type="EC" id="2.7.7.6" evidence="8"/>
<feature type="binding site" evidence="8">
    <location>
        <position position="23"/>
    </location>
    <ligand>
        <name>Zn(2+)</name>
        <dbReference type="ChEBI" id="CHEBI:29105"/>
    </ligand>
</feature>
<dbReference type="AlphaFoldDB" id="A0AA96ZVM7"/>
<comment type="catalytic activity">
    <reaction evidence="8">
        <text>RNA(n) + a ribonucleoside 5'-triphosphate = RNA(n+1) + diphosphate</text>
        <dbReference type="Rhea" id="RHEA:21248"/>
        <dbReference type="Rhea" id="RHEA-COMP:14527"/>
        <dbReference type="Rhea" id="RHEA-COMP:17342"/>
        <dbReference type="ChEBI" id="CHEBI:33019"/>
        <dbReference type="ChEBI" id="CHEBI:61557"/>
        <dbReference type="ChEBI" id="CHEBI:140395"/>
        <dbReference type="EC" id="2.7.7.6"/>
    </reaction>
</comment>
<evidence type="ECO:0000256" key="7">
    <source>
        <dbReference type="ARBA" id="ARBA00023163"/>
    </source>
</evidence>
<dbReference type="NCBIfam" id="NF001606">
    <property type="entry name" value="PRK00398.1-3"/>
    <property type="match status" value="1"/>
</dbReference>
<keyword evidence="2 8" id="KW-0963">Cytoplasm</keyword>
<evidence type="ECO:0000256" key="2">
    <source>
        <dbReference type="ARBA" id="ARBA00022490"/>
    </source>
</evidence>
<keyword evidence="7 8" id="KW-0804">Transcription</keyword>
<dbReference type="EMBL" id="CP131061">
    <property type="protein sequence ID" value="WNY26884.1"/>
    <property type="molecule type" value="Genomic_DNA"/>
</dbReference>
<keyword evidence="6 8" id="KW-0862">Zinc</keyword>
<feature type="binding site" evidence="8">
    <location>
        <position position="26"/>
    </location>
    <ligand>
        <name>Zn(2+)</name>
        <dbReference type="ChEBI" id="CHEBI:29105"/>
    </ligand>
</feature>
<dbReference type="SUPFAM" id="SSF63393">
    <property type="entry name" value="RNA polymerase subunits"/>
    <property type="match status" value="1"/>
</dbReference>
<dbReference type="Gene3D" id="2.20.28.30">
    <property type="entry name" value="RNA polymerase ii, chain L"/>
    <property type="match status" value="1"/>
</dbReference>
<evidence type="ECO:0000313" key="9">
    <source>
        <dbReference type="EMBL" id="WNY26884.1"/>
    </source>
</evidence>
<dbReference type="Proteomes" id="UP001304970">
    <property type="component" value="Chromosome"/>
</dbReference>
<dbReference type="Pfam" id="PF03604">
    <property type="entry name" value="Zn_ribbon_RPAB4"/>
    <property type="match status" value="1"/>
</dbReference>
<keyword evidence="4 8" id="KW-0548">Nucleotidyltransferase</keyword>
<keyword evidence="1 8" id="KW-0240">DNA-directed RNA polymerase</keyword>
<comment type="function">
    <text evidence="8">DNA-dependent RNA polymerase (RNAP) catalyzes the transcription of DNA into RNA using the four ribonucleoside triphosphates as substrates.</text>
</comment>
<keyword evidence="5 8" id="KW-0479">Metal-binding</keyword>
<keyword evidence="3 8" id="KW-0808">Transferase</keyword>
<dbReference type="GO" id="GO:0006351">
    <property type="term" value="P:DNA-templated transcription"/>
    <property type="evidence" value="ECO:0007669"/>
    <property type="project" value="UniProtKB-UniRule"/>
</dbReference>
<name>A0AA96ZVM7_9EURY</name>
<gene>
    <name evidence="8" type="primary">rpo12</name>
    <name evidence="8" type="synonym">rpoP</name>
    <name evidence="9" type="ORF">MsAm2_06650</name>
</gene>
<keyword evidence="10" id="KW-1185">Reference proteome</keyword>
<dbReference type="InterPro" id="IPR006591">
    <property type="entry name" value="RNAP_P/RPABC4"/>
</dbReference>
<comment type="cofactor">
    <cofactor evidence="8">
        <name>Zn(2+)</name>
        <dbReference type="ChEBI" id="CHEBI:29105"/>
    </cofactor>
    <text evidence="8">Binds 1 zinc ion.</text>
</comment>
<protein>
    <recommendedName>
        <fullName evidence="8">DNA-directed RNA polymerase subunit Rpo12</fullName>
        <ecNumber evidence="8">2.7.7.6</ecNumber>
    </recommendedName>
    <alternativeName>
        <fullName evidence="8">DNA-directed RNA polymerase subunit P</fullName>
    </alternativeName>
</protein>
<evidence type="ECO:0000256" key="5">
    <source>
        <dbReference type="ARBA" id="ARBA00022723"/>
    </source>
</evidence>
<dbReference type="HAMAP" id="MF_00615">
    <property type="entry name" value="RNApol_arch_Rpo12"/>
    <property type="match status" value="1"/>
</dbReference>
<dbReference type="GO" id="GO:0003899">
    <property type="term" value="F:DNA-directed RNA polymerase activity"/>
    <property type="evidence" value="ECO:0007669"/>
    <property type="project" value="UniProtKB-UniRule"/>
</dbReference>
<organism evidence="9 10">
    <name type="scientific">Methanolapillus ohkumae</name>
    <dbReference type="NCBI Taxonomy" id="3028298"/>
    <lineage>
        <taxon>Archaea</taxon>
        <taxon>Methanobacteriati</taxon>
        <taxon>Methanobacteriota</taxon>
        <taxon>Stenosarchaea group</taxon>
        <taxon>Methanomicrobia</taxon>
        <taxon>Methanosarcinales</taxon>
        <taxon>Methanosarcinaceae</taxon>
        <taxon>Methanolapillus</taxon>
    </lineage>
</organism>
<evidence type="ECO:0000256" key="3">
    <source>
        <dbReference type="ARBA" id="ARBA00022679"/>
    </source>
</evidence>
<evidence type="ECO:0000256" key="8">
    <source>
        <dbReference type="HAMAP-Rule" id="MF_00615"/>
    </source>
</evidence>
<evidence type="ECO:0000313" key="10">
    <source>
        <dbReference type="Proteomes" id="UP001304970"/>
    </source>
</evidence>
<dbReference type="InterPro" id="IPR029040">
    <property type="entry name" value="RPABC4/Spt4"/>
</dbReference>
<evidence type="ECO:0000256" key="4">
    <source>
        <dbReference type="ARBA" id="ARBA00022695"/>
    </source>
</evidence>
<dbReference type="RefSeq" id="WP_338098387.1">
    <property type="nucleotide sequence ID" value="NZ_CP131061.1"/>
</dbReference>
<dbReference type="GeneID" id="89228073"/>
<evidence type="ECO:0000256" key="1">
    <source>
        <dbReference type="ARBA" id="ARBA00022478"/>
    </source>
</evidence>
<dbReference type="SMART" id="SM00659">
    <property type="entry name" value="RPOLCX"/>
    <property type="match status" value="1"/>
</dbReference>